<feature type="transmembrane region" description="Helical" evidence="1">
    <location>
        <begin position="64"/>
        <end position="82"/>
    </location>
</feature>
<sequence length="140" mass="15743">MGLSWHHESRFPSHCLGARELIRGIWWMKHTIEKQVSNHSICTTNSTPLAYTLSSHTSLGGFQLVLLSSSLWGLLVILIYWVPSFLAPCSVPSHDVVFLVLMVTSVRSFYLEKTEEEEKGGQKVLNLISWGAFSLMSSSF</sequence>
<comment type="caution">
    <text evidence="2">The sequence shown here is derived from an EMBL/GenBank/DDBJ whole genome shotgun (WGS) entry which is preliminary data.</text>
</comment>
<reference evidence="2 3" key="1">
    <citation type="submission" date="2024-01" db="EMBL/GenBank/DDBJ databases">
        <title>The genomes of 5 underutilized Papilionoideae crops provide insights into root nodulation and disease resistanc.</title>
        <authorList>
            <person name="Jiang F."/>
        </authorList>
    </citation>
    <scope>NUCLEOTIDE SEQUENCE [LARGE SCALE GENOMIC DNA]</scope>
    <source>
        <strain evidence="2">JINMINGXINNONG_FW02</strain>
        <tissue evidence="2">Leaves</tissue>
    </source>
</reference>
<protein>
    <submittedName>
        <fullName evidence="2">Uncharacterized protein</fullName>
    </submittedName>
</protein>
<proteinExistence type="predicted"/>
<evidence type="ECO:0000313" key="3">
    <source>
        <dbReference type="Proteomes" id="UP001374584"/>
    </source>
</evidence>
<dbReference type="EMBL" id="JAYMYR010000004">
    <property type="protein sequence ID" value="KAK7369013.1"/>
    <property type="molecule type" value="Genomic_DNA"/>
</dbReference>
<keyword evidence="3" id="KW-1185">Reference proteome</keyword>
<keyword evidence="1" id="KW-0812">Transmembrane</keyword>
<name>A0AAN9NEJ3_PHACN</name>
<dbReference type="AlphaFoldDB" id="A0AAN9NEJ3"/>
<organism evidence="2 3">
    <name type="scientific">Phaseolus coccineus</name>
    <name type="common">Scarlet runner bean</name>
    <name type="synonym">Phaseolus multiflorus</name>
    <dbReference type="NCBI Taxonomy" id="3886"/>
    <lineage>
        <taxon>Eukaryota</taxon>
        <taxon>Viridiplantae</taxon>
        <taxon>Streptophyta</taxon>
        <taxon>Embryophyta</taxon>
        <taxon>Tracheophyta</taxon>
        <taxon>Spermatophyta</taxon>
        <taxon>Magnoliopsida</taxon>
        <taxon>eudicotyledons</taxon>
        <taxon>Gunneridae</taxon>
        <taxon>Pentapetalae</taxon>
        <taxon>rosids</taxon>
        <taxon>fabids</taxon>
        <taxon>Fabales</taxon>
        <taxon>Fabaceae</taxon>
        <taxon>Papilionoideae</taxon>
        <taxon>50 kb inversion clade</taxon>
        <taxon>NPAAA clade</taxon>
        <taxon>indigoferoid/millettioid clade</taxon>
        <taxon>Phaseoleae</taxon>
        <taxon>Phaseolus</taxon>
    </lineage>
</organism>
<evidence type="ECO:0000313" key="2">
    <source>
        <dbReference type="EMBL" id="KAK7369013.1"/>
    </source>
</evidence>
<dbReference type="Proteomes" id="UP001374584">
    <property type="component" value="Unassembled WGS sequence"/>
</dbReference>
<gene>
    <name evidence="2" type="ORF">VNO80_11047</name>
</gene>
<accession>A0AAN9NEJ3</accession>
<evidence type="ECO:0000256" key="1">
    <source>
        <dbReference type="SAM" id="Phobius"/>
    </source>
</evidence>
<keyword evidence="1" id="KW-1133">Transmembrane helix</keyword>
<keyword evidence="1" id="KW-0472">Membrane</keyword>